<dbReference type="Proteomes" id="UP000193588">
    <property type="component" value="Unassembled WGS sequence"/>
</dbReference>
<protein>
    <submittedName>
        <fullName evidence="1">Uncharacterized protein</fullName>
    </submittedName>
</protein>
<reference evidence="1 3" key="1">
    <citation type="submission" date="2017-04" db="EMBL/GenBank/DDBJ databases">
        <title>The genome sequence of Weissella cibaria isolated from wild Drosophila.</title>
        <authorList>
            <person name="Ricks N.J."/>
            <person name="Carroll C."/>
            <person name="Walters A."/>
            <person name="Newell P.D."/>
            <person name="Chaston J.M."/>
        </authorList>
    </citation>
    <scope>NUCLEOTIDE SEQUENCE [LARGE SCALE GENOMIC DNA]</scope>
    <source>
        <strain evidence="1 3">DmW_103</strain>
    </source>
</reference>
<comment type="caution">
    <text evidence="1">The sequence shown here is derived from an EMBL/GenBank/DDBJ whole genome shotgun (WGS) entry which is preliminary data.</text>
</comment>
<evidence type="ECO:0000313" key="3">
    <source>
        <dbReference type="Proteomes" id="UP000193588"/>
    </source>
</evidence>
<proteinExistence type="predicted"/>
<name>A0A1X4JII5_9LACO</name>
<evidence type="ECO:0000313" key="2">
    <source>
        <dbReference type="EMBL" id="OSP90522.1"/>
    </source>
</evidence>
<dbReference type="EMBL" id="NDXJ01000022">
    <property type="protein sequence ID" value="OSP87949.1"/>
    <property type="molecule type" value="Genomic_DNA"/>
</dbReference>
<dbReference type="EMBL" id="NDXJ01000002">
    <property type="protein sequence ID" value="OSP90522.1"/>
    <property type="molecule type" value="Genomic_DNA"/>
</dbReference>
<organism evidence="1 3">
    <name type="scientific">Weissella cibaria</name>
    <dbReference type="NCBI Taxonomy" id="137591"/>
    <lineage>
        <taxon>Bacteria</taxon>
        <taxon>Bacillati</taxon>
        <taxon>Bacillota</taxon>
        <taxon>Bacilli</taxon>
        <taxon>Lactobacillales</taxon>
        <taxon>Lactobacillaceae</taxon>
        <taxon>Weissella</taxon>
    </lineage>
</organism>
<gene>
    <name evidence="2" type="ORF">B9D04_01850</name>
    <name evidence="1" type="ORF">B9D04_11245</name>
</gene>
<evidence type="ECO:0000313" key="1">
    <source>
        <dbReference type="EMBL" id="OSP87949.1"/>
    </source>
</evidence>
<sequence length="60" mass="6462">MADAPKKKVLTAEEKAARFEAAKKMTSELVDKSEIALKEFSTYTQAQVDKIVAAMALAGS</sequence>
<feature type="non-terminal residue" evidence="1">
    <location>
        <position position="60"/>
    </location>
</feature>
<dbReference type="RefSeq" id="WP_143698384.1">
    <property type="nucleotide sequence ID" value="NZ_NDXJ01000002.1"/>
</dbReference>
<accession>A0A1X4JII5</accession>
<dbReference type="AlphaFoldDB" id="A0A1X4JII5"/>